<keyword evidence="5" id="KW-0547">Nucleotide-binding</keyword>
<dbReference type="GO" id="GO:0031460">
    <property type="term" value="P:glycine betaine transport"/>
    <property type="evidence" value="ECO:0007669"/>
    <property type="project" value="InterPro"/>
</dbReference>
<protein>
    <submittedName>
        <fullName evidence="5">Betaine/proline/choline family ABC transporter ATP-binding protein</fullName>
    </submittedName>
</protein>
<comment type="similarity">
    <text evidence="1">Belongs to the ABC transporter superfamily.</text>
</comment>
<dbReference type="GO" id="GO:0016020">
    <property type="term" value="C:membrane"/>
    <property type="evidence" value="ECO:0007669"/>
    <property type="project" value="InterPro"/>
</dbReference>
<evidence type="ECO:0000256" key="1">
    <source>
        <dbReference type="ARBA" id="ARBA00005417"/>
    </source>
</evidence>
<feature type="compositionally biased region" description="Basic and acidic residues" evidence="3">
    <location>
        <begin position="316"/>
        <end position="329"/>
    </location>
</feature>
<gene>
    <name evidence="5" type="ORF">IQ251_03570</name>
</gene>
<feature type="domain" description="ABC transporter" evidence="4">
    <location>
        <begin position="1"/>
        <end position="184"/>
    </location>
</feature>
<dbReference type="SUPFAM" id="SSF54631">
    <property type="entry name" value="CBS-domain pair"/>
    <property type="match status" value="1"/>
</dbReference>
<accession>A0A929FZA1</accession>
<evidence type="ECO:0000313" key="5">
    <source>
        <dbReference type="EMBL" id="MBE9373522.1"/>
    </source>
</evidence>
<dbReference type="EMBL" id="JADEYC010000005">
    <property type="protein sequence ID" value="MBE9373522.1"/>
    <property type="molecule type" value="Genomic_DNA"/>
</dbReference>
<dbReference type="InterPro" id="IPR017871">
    <property type="entry name" value="ABC_transporter-like_CS"/>
</dbReference>
<dbReference type="AlphaFoldDB" id="A0A929FZA1"/>
<reference evidence="5" key="1">
    <citation type="submission" date="2020-10" db="EMBL/GenBank/DDBJ databases">
        <title>Diversity and distribution of actinomycetes associated with coral in the coast of Hainan.</title>
        <authorList>
            <person name="Li F."/>
        </authorList>
    </citation>
    <scope>NUCLEOTIDE SEQUENCE</scope>
    <source>
        <strain evidence="5">HNM0983</strain>
    </source>
</reference>
<dbReference type="Gene3D" id="3.40.50.300">
    <property type="entry name" value="P-loop containing nucleotide triphosphate hydrolases"/>
    <property type="match status" value="1"/>
</dbReference>
<organism evidence="5 6">
    <name type="scientific">Saccharopolyspora montiporae</name>
    <dbReference type="NCBI Taxonomy" id="2781240"/>
    <lineage>
        <taxon>Bacteria</taxon>
        <taxon>Bacillati</taxon>
        <taxon>Actinomycetota</taxon>
        <taxon>Actinomycetes</taxon>
        <taxon>Pseudonocardiales</taxon>
        <taxon>Pseudonocardiaceae</taxon>
        <taxon>Saccharopolyspora</taxon>
    </lineage>
</organism>
<feature type="non-terminal residue" evidence="5">
    <location>
        <position position="1"/>
    </location>
</feature>
<dbReference type="PROSITE" id="PS50893">
    <property type="entry name" value="ABC_TRANSPORTER_2"/>
    <property type="match status" value="1"/>
</dbReference>
<keyword evidence="5" id="KW-0067">ATP-binding</keyword>
<keyword evidence="2" id="KW-0813">Transport</keyword>
<dbReference type="PANTHER" id="PTHR43869">
    <property type="entry name" value="GLYCINE BETAINE/PROLINE BETAINE TRANSPORT SYSTEM ATP-BINDING PROTEIN PROV"/>
    <property type="match status" value="1"/>
</dbReference>
<dbReference type="PANTHER" id="PTHR43869:SF1">
    <property type="entry name" value="GLYCINE BETAINE_PROLINE BETAINE TRANSPORT SYSTEM ATP-BINDING PROTEIN PROV"/>
    <property type="match status" value="1"/>
</dbReference>
<dbReference type="InterPro" id="IPR005892">
    <property type="entry name" value="Gly-betaine_transp_ATP-bd"/>
</dbReference>
<proteinExistence type="inferred from homology"/>
<evidence type="ECO:0000259" key="4">
    <source>
        <dbReference type="PROSITE" id="PS50893"/>
    </source>
</evidence>
<dbReference type="SUPFAM" id="SSF52540">
    <property type="entry name" value="P-loop containing nucleoside triphosphate hydrolases"/>
    <property type="match status" value="1"/>
</dbReference>
<evidence type="ECO:0000313" key="6">
    <source>
        <dbReference type="Proteomes" id="UP000598360"/>
    </source>
</evidence>
<dbReference type="Proteomes" id="UP000598360">
    <property type="component" value="Unassembled WGS sequence"/>
</dbReference>
<dbReference type="GO" id="GO:0016887">
    <property type="term" value="F:ATP hydrolysis activity"/>
    <property type="evidence" value="ECO:0007669"/>
    <property type="project" value="InterPro"/>
</dbReference>
<sequence>AGRVFADEDEITSMSPAGLRAMRQQTMSMVFQHFALFPHRTVLENTGYGLEIRGMAQHDITERATEALEMVGLRGWEERYPQQLSGGMRQRVGLARALASQTEILLMDEAFSALDPLIKREMQDQLVTLQEQLGKTIVFITHDLNEAMRLGDRIAMMRAGRIVQIGTAEEILRDPADDYVAEFVQDVDRTRVLTAGTISSPAGTALPLTASPAEALAAMRERGADVLFVADAEQRLVGELGSAAAQRAQQQGSRDIGSAFDRIEHPVATGAAIRDLFGRFRDRVAPLPVVDAQRRLAGVVTPNEVFATLSGGHAARNGDESPSREAHDG</sequence>
<dbReference type="RefSeq" id="WP_193926954.1">
    <property type="nucleotide sequence ID" value="NZ_JADEYC010000005.1"/>
</dbReference>
<dbReference type="InterPro" id="IPR003439">
    <property type="entry name" value="ABC_transporter-like_ATP-bd"/>
</dbReference>
<evidence type="ECO:0000256" key="2">
    <source>
        <dbReference type="ARBA" id="ARBA00022448"/>
    </source>
</evidence>
<dbReference type="NCBIfam" id="TIGR01186">
    <property type="entry name" value="proV"/>
    <property type="match status" value="1"/>
</dbReference>
<feature type="region of interest" description="Disordered" evidence="3">
    <location>
        <begin position="310"/>
        <end position="329"/>
    </location>
</feature>
<dbReference type="GO" id="GO:0005524">
    <property type="term" value="F:ATP binding"/>
    <property type="evidence" value="ECO:0007669"/>
    <property type="project" value="UniProtKB-KW"/>
</dbReference>
<name>A0A929FZA1_9PSEU</name>
<keyword evidence="6" id="KW-1185">Reference proteome</keyword>
<dbReference type="Gene3D" id="3.10.580.10">
    <property type="entry name" value="CBS-domain"/>
    <property type="match status" value="1"/>
</dbReference>
<dbReference type="InterPro" id="IPR051921">
    <property type="entry name" value="ABC_osmolyte_uptake_ATP-bind"/>
</dbReference>
<evidence type="ECO:0000256" key="3">
    <source>
        <dbReference type="SAM" id="MobiDB-lite"/>
    </source>
</evidence>
<comment type="caution">
    <text evidence="5">The sequence shown here is derived from an EMBL/GenBank/DDBJ whole genome shotgun (WGS) entry which is preliminary data.</text>
</comment>
<dbReference type="Pfam" id="PF00005">
    <property type="entry name" value="ABC_tran"/>
    <property type="match status" value="1"/>
</dbReference>
<dbReference type="InterPro" id="IPR027417">
    <property type="entry name" value="P-loop_NTPase"/>
</dbReference>
<dbReference type="PROSITE" id="PS00211">
    <property type="entry name" value="ABC_TRANSPORTER_1"/>
    <property type="match status" value="1"/>
</dbReference>
<dbReference type="InterPro" id="IPR046342">
    <property type="entry name" value="CBS_dom_sf"/>
</dbReference>